<evidence type="ECO:0000313" key="1">
    <source>
        <dbReference type="EMBL" id="MBS4192770.1"/>
    </source>
</evidence>
<keyword evidence="2" id="KW-1185">Reference proteome</keyword>
<dbReference type="Proteomes" id="UP000681027">
    <property type="component" value="Unassembled WGS sequence"/>
</dbReference>
<protein>
    <submittedName>
        <fullName evidence="1">Uncharacterized protein</fullName>
    </submittedName>
</protein>
<proteinExistence type="predicted"/>
<sequence length="115" mass="13793">MRQQLYSYLAHEAQHFSDYEDFPCLLSSDLEYRAKLVELIYHLLNNRVLMKKFLSDSDSNKENPHPYSSFVICRNLSKAIFNQNYENNLEKWKKTDSHLLSKYAKELFQKHTDLL</sequence>
<accession>A0ABS5NY67</accession>
<reference evidence="1 2" key="1">
    <citation type="submission" date="2021-05" db="EMBL/GenBank/DDBJ databases">
        <title>Novel Bacillus species.</title>
        <authorList>
            <person name="Liu G."/>
        </authorList>
    </citation>
    <scope>NUCLEOTIDE SEQUENCE [LARGE SCALE GENOMIC DNA]</scope>
    <source>
        <strain evidence="1 2">FJAT-49705</strain>
    </source>
</reference>
<name>A0ABS5NY67_9BACI</name>
<dbReference type="RefSeq" id="WP_213104226.1">
    <property type="nucleotide sequence ID" value="NZ_JAGYPM010000006.1"/>
</dbReference>
<organism evidence="1 2">
    <name type="scientific">Cytobacillus citreus</name>
    <dbReference type="NCBI Taxonomy" id="2833586"/>
    <lineage>
        <taxon>Bacteria</taxon>
        <taxon>Bacillati</taxon>
        <taxon>Bacillota</taxon>
        <taxon>Bacilli</taxon>
        <taxon>Bacillales</taxon>
        <taxon>Bacillaceae</taxon>
        <taxon>Cytobacillus</taxon>
    </lineage>
</organism>
<gene>
    <name evidence="1" type="ORF">KHA94_21805</name>
</gene>
<comment type="caution">
    <text evidence="1">The sequence shown here is derived from an EMBL/GenBank/DDBJ whole genome shotgun (WGS) entry which is preliminary data.</text>
</comment>
<dbReference type="EMBL" id="JAGYPM010000006">
    <property type="protein sequence ID" value="MBS4192770.1"/>
    <property type="molecule type" value="Genomic_DNA"/>
</dbReference>
<evidence type="ECO:0000313" key="2">
    <source>
        <dbReference type="Proteomes" id="UP000681027"/>
    </source>
</evidence>